<dbReference type="InterPro" id="IPR043519">
    <property type="entry name" value="NT_sf"/>
</dbReference>
<evidence type="ECO:0000259" key="1">
    <source>
        <dbReference type="Pfam" id="PF01909"/>
    </source>
</evidence>
<accession>I3CKJ1</accession>
<dbReference type="HOGENOM" id="CLU_2858674_0_0_6"/>
<dbReference type="Gene3D" id="3.30.460.10">
    <property type="entry name" value="Beta Polymerase, domain 2"/>
    <property type="match status" value="1"/>
</dbReference>
<reference evidence="2 3" key="1">
    <citation type="submission" date="2011-11" db="EMBL/GenBank/DDBJ databases">
        <title>Improved High-Quality Draft sequence of Beggiatoa alba B18lD.</title>
        <authorList>
            <consortium name="US DOE Joint Genome Institute"/>
            <person name="Lucas S."/>
            <person name="Han J."/>
            <person name="Lapidus A."/>
            <person name="Cheng J.-F."/>
            <person name="Goodwin L."/>
            <person name="Pitluck S."/>
            <person name="Peters L."/>
            <person name="Mikhailova N."/>
            <person name="Held B."/>
            <person name="Detter J.C."/>
            <person name="Han C."/>
            <person name="Tapia R."/>
            <person name="Land M."/>
            <person name="Hauser L."/>
            <person name="Kyrpides N."/>
            <person name="Ivanova N."/>
            <person name="Pagani I."/>
            <person name="Samuel K."/>
            <person name="Teske A."/>
            <person name="Mueller J."/>
            <person name="Woyke T."/>
        </authorList>
    </citation>
    <scope>NUCLEOTIDE SEQUENCE [LARGE SCALE GENOMIC DNA]</scope>
    <source>
        <strain evidence="2 3">B18LD</strain>
    </source>
</reference>
<organism evidence="2 3">
    <name type="scientific">Beggiatoa alba B18LD</name>
    <dbReference type="NCBI Taxonomy" id="395493"/>
    <lineage>
        <taxon>Bacteria</taxon>
        <taxon>Pseudomonadati</taxon>
        <taxon>Pseudomonadota</taxon>
        <taxon>Gammaproteobacteria</taxon>
        <taxon>Thiotrichales</taxon>
        <taxon>Thiotrichaceae</taxon>
        <taxon>Beggiatoa</taxon>
    </lineage>
</organism>
<protein>
    <submittedName>
        <fullName evidence="2">Putative nucleotidyltransferase</fullName>
    </submittedName>
</protein>
<keyword evidence="3" id="KW-1185">Reference proteome</keyword>
<dbReference type="eggNOG" id="COG1669">
    <property type="taxonomic scope" value="Bacteria"/>
</dbReference>
<proteinExistence type="predicted"/>
<dbReference type="STRING" id="395493.BegalDRAFT_3315"/>
<dbReference type="EMBL" id="JH600070">
    <property type="protein sequence ID" value="EIJ44134.1"/>
    <property type="molecule type" value="Genomic_DNA"/>
</dbReference>
<dbReference type="CDD" id="cd05403">
    <property type="entry name" value="NT_KNTase_like"/>
    <property type="match status" value="1"/>
</dbReference>
<dbReference type="SUPFAM" id="SSF81301">
    <property type="entry name" value="Nucleotidyltransferase"/>
    <property type="match status" value="1"/>
</dbReference>
<name>I3CKJ1_9GAMM</name>
<gene>
    <name evidence="2" type="ORF">BegalDRAFT_3315</name>
</gene>
<dbReference type="Proteomes" id="UP000005744">
    <property type="component" value="Unassembled WGS sequence"/>
</dbReference>
<sequence>MRTLAEIQQILRNYQPELKSKYGIERLALFGPYAHQEQTKEGDIDILVSWWNTLRYSTLLPHHH</sequence>
<dbReference type="OrthoDB" id="9809323at2"/>
<dbReference type="RefSeq" id="WP_002691930.1">
    <property type="nucleotide sequence ID" value="NZ_JH600070.1"/>
</dbReference>
<dbReference type="AlphaFoldDB" id="I3CKJ1"/>
<dbReference type="GO" id="GO:0016779">
    <property type="term" value="F:nucleotidyltransferase activity"/>
    <property type="evidence" value="ECO:0007669"/>
    <property type="project" value="InterPro"/>
</dbReference>
<feature type="domain" description="Polymerase nucleotidyl transferase" evidence="1">
    <location>
        <begin position="13"/>
        <end position="48"/>
    </location>
</feature>
<dbReference type="InterPro" id="IPR002934">
    <property type="entry name" value="Polymerase_NTP_transf_dom"/>
</dbReference>
<keyword evidence="2" id="KW-0808">Transferase</keyword>
<evidence type="ECO:0000313" key="3">
    <source>
        <dbReference type="Proteomes" id="UP000005744"/>
    </source>
</evidence>
<dbReference type="Pfam" id="PF01909">
    <property type="entry name" value="NTP_transf_2"/>
    <property type="match status" value="1"/>
</dbReference>
<evidence type="ECO:0000313" key="2">
    <source>
        <dbReference type="EMBL" id="EIJ44134.1"/>
    </source>
</evidence>